<dbReference type="Proteomes" id="UP000582659">
    <property type="component" value="Unassembled WGS sequence"/>
</dbReference>
<evidence type="ECO:0000313" key="3">
    <source>
        <dbReference type="Proteomes" id="UP000659654"/>
    </source>
</evidence>
<proteinExistence type="predicted"/>
<organism evidence="2 3">
    <name type="scientific">Bursaphelenchus xylophilus</name>
    <name type="common">Pinewood nematode worm</name>
    <name type="synonym">Aphelenchoides xylophilus</name>
    <dbReference type="NCBI Taxonomy" id="6326"/>
    <lineage>
        <taxon>Eukaryota</taxon>
        <taxon>Metazoa</taxon>
        <taxon>Ecdysozoa</taxon>
        <taxon>Nematoda</taxon>
        <taxon>Chromadorea</taxon>
        <taxon>Rhabditida</taxon>
        <taxon>Tylenchina</taxon>
        <taxon>Tylenchomorpha</taxon>
        <taxon>Aphelenchoidea</taxon>
        <taxon>Aphelenchoididae</taxon>
        <taxon>Bursaphelenchus</taxon>
    </lineage>
</organism>
<keyword evidence="3" id="KW-1185">Reference proteome</keyword>
<evidence type="ECO:0000313" key="2">
    <source>
        <dbReference type="EMBL" id="CAD5211001.1"/>
    </source>
</evidence>
<dbReference type="EMBL" id="CAJFCV020000001">
    <property type="protein sequence ID" value="CAG9087442.1"/>
    <property type="molecule type" value="Genomic_DNA"/>
</dbReference>
<dbReference type="AlphaFoldDB" id="A0A811K4V6"/>
<reference evidence="2" key="1">
    <citation type="submission" date="2020-09" db="EMBL/GenBank/DDBJ databases">
        <authorList>
            <person name="Kikuchi T."/>
        </authorList>
    </citation>
    <scope>NUCLEOTIDE SEQUENCE</scope>
    <source>
        <strain evidence="2">Ka4C1</strain>
    </source>
</reference>
<comment type="caution">
    <text evidence="2">The sequence shown here is derived from an EMBL/GenBank/DDBJ whole genome shotgun (WGS) entry which is preliminary data.</text>
</comment>
<feature type="compositionally biased region" description="Low complexity" evidence="1">
    <location>
        <begin position="47"/>
        <end position="58"/>
    </location>
</feature>
<accession>A0A811K4V6</accession>
<name>A0A811K4V6_BURXY</name>
<gene>
    <name evidence="2" type="ORF">BXYJ_LOCUS2210</name>
</gene>
<protein>
    <submittedName>
        <fullName evidence="2">(pine wood nematode) hypothetical protein</fullName>
    </submittedName>
</protein>
<feature type="region of interest" description="Disordered" evidence="1">
    <location>
        <begin position="17"/>
        <end position="76"/>
    </location>
</feature>
<dbReference type="Proteomes" id="UP000659654">
    <property type="component" value="Unassembled WGS sequence"/>
</dbReference>
<dbReference type="EMBL" id="CAJFDI010000001">
    <property type="protein sequence ID" value="CAD5211001.1"/>
    <property type="molecule type" value="Genomic_DNA"/>
</dbReference>
<sequence>MPNNQFAQFKLTTSNHEIQGSTKCNQTLVRPAGTRKIGRTEAPRPPTSSGGPSGKTKGCSARPNKIKTGLKGREAP</sequence>
<evidence type="ECO:0000256" key="1">
    <source>
        <dbReference type="SAM" id="MobiDB-lite"/>
    </source>
</evidence>
<feature type="compositionally biased region" description="Polar residues" evidence="1">
    <location>
        <begin position="17"/>
        <end position="28"/>
    </location>
</feature>